<name>A0ABQ5JG86_9ASTR</name>
<keyword evidence="2" id="KW-1185">Reference proteome</keyword>
<reference evidence="1" key="1">
    <citation type="journal article" date="2022" name="Int. J. Mol. Sci.">
        <title>Draft Genome of Tanacetum Coccineum: Genomic Comparison of Closely Related Tanacetum-Family Plants.</title>
        <authorList>
            <person name="Yamashiro T."/>
            <person name="Shiraishi A."/>
            <person name="Nakayama K."/>
            <person name="Satake H."/>
        </authorList>
    </citation>
    <scope>NUCLEOTIDE SEQUENCE</scope>
</reference>
<comment type="caution">
    <text evidence="1">The sequence shown here is derived from an EMBL/GenBank/DDBJ whole genome shotgun (WGS) entry which is preliminary data.</text>
</comment>
<accession>A0ABQ5JG86</accession>
<reference evidence="1" key="2">
    <citation type="submission" date="2022-01" db="EMBL/GenBank/DDBJ databases">
        <authorList>
            <person name="Yamashiro T."/>
            <person name="Shiraishi A."/>
            <person name="Satake H."/>
            <person name="Nakayama K."/>
        </authorList>
    </citation>
    <scope>NUCLEOTIDE SEQUENCE</scope>
</reference>
<evidence type="ECO:0000313" key="1">
    <source>
        <dbReference type="EMBL" id="GJU10124.1"/>
    </source>
</evidence>
<protein>
    <submittedName>
        <fullName evidence="1">Uncharacterized protein</fullName>
    </submittedName>
</protein>
<gene>
    <name evidence="1" type="ORF">Tco_1132520</name>
</gene>
<proteinExistence type="predicted"/>
<evidence type="ECO:0000313" key="2">
    <source>
        <dbReference type="Proteomes" id="UP001151760"/>
    </source>
</evidence>
<dbReference type="Proteomes" id="UP001151760">
    <property type="component" value="Unassembled WGS sequence"/>
</dbReference>
<organism evidence="1 2">
    <name type="scientific">Tanacetum coccineum</name>
    <dbReference type="NCBI Taxonomy" id="301880"/>
    <lineage>
        <taxon>Eukaryota</taxon>
        <taxon>Viridiplantae</taxon>
        <taxon>Streptophyta</taxon>
        <taxon>Embryophyta</taxon>
        <taxon>Tracheophyta</taxon>
        <taxon>Spermatophyta</taxon>
        <taxon>Magnoliopsida</taxon>
        <taxon>eudicotyledons</taxon>
        <taxon>Gunneridae</taxon>
        <taxon>Pentapetalae</taxon>
        <taxon>asterids</taxon>
        <taxon>campanulids</taxon>
        <taxon>Asterales</taxon>
        <taxon>Asteraceae</taxon>
        <taxon>Asteroideae</taxon>
        <taxon>Anthemideae</taxon>
        <taxon>Anthemidinae</taxon>
        <taxon>Tanacetum</taxon>
    </lineage>
</organism>
<dbReference type="EMBL" id="BQNB010021793">
    <property type="protein sequence ID" value="GJU10124.1"/>
    <property type="molecule type" value="Genomic_DNA"/>
</dbReference>
<sequence>MLLVQRQVERQVQDLCDNGELEANAREEAREALDRALSGVDLLLTDTYRQDTSDARLLSLFSEAFQQMTLTDRNHV</sequence>